<evidence type="ECO:0000313" key="2">
    <source>
        <dbReference type="EMBL" id="TFY56848.1"/>
    </source>
</evidence>
<feature type="signal peptide" evidence="1">
    <location>
        <begin position="1"/>
        <end position="24"/>
    </location>
</feature>
<comment type="caution">
    <text evidence="2">The sequence shown here is derived from an EMBL/GenBank/DDBJ whole genome shotgun (WGS) entry which is preliminary data.</text>
</comment>
<dbReference type="Proteomes" id="UP000298327">
    <property type="component" value="Unassembled WGS sequence"/>
</dbReference>
<organism evidence="2 3">
    <name type="scientific">Dentipellis fragilis</name>
    <dbReference type="NCBI Taxonomy" id="205917"/>
    <lineage>
        <taxon>Eukaryota</taxon>
        <taxon>Fungi</taxon>
        <taxon>Dikarya</taxon>
        <taxon>Basidiomycota</taxon>
        <taxon>Agaricomycotina</taxon>
        <taxon>Agaricomycetes</taxon>
        <taxon>Russulales</taxon>
        <taxon>Hericiaceae</taxon>
        <taxon>Dentipellis</taxon>
    </lineage>
</organism>
<dbReference type="AlphaFoldDB" id="A0A4Y9Y4K1"/>
<proteinExistence type="predicted"/>
<feature type="chain" id="PRO_5021379104" evidence="1">
    <location>
        <begin position="25"/>
        <end position="318"/>
    </location>
</feature>
<accession>A0A4Y9Y4K1</accession>
<gene>
    <name evidence="2" type="ORF">EVG20_g8767</name>
</gene>
<name>A0A4Y9Y4K1_9AGAM</name>
<evidence type="ECO:0000256" key="1">
    <source>
        <dbReference type="SAM" id="SignalP"/>
    </source>
</evidence>
<sequence>MHAASRRPACSAALMRHTFWLCLGDRAGHACGYHLAPALLAHPTPSLACMPALLLLSSLHLPHGQTPPCVCIPLHTTTLIVAASLCACSRCRAHVYGIVSALSPGLAVPPSTSCHRTPLSSHHTCLFAHASIIIHMPPSLLASCRRQSMPPCEPPCRVYWLALPSCMNPLASSPGDWTWLRILSPCTHTYPRWPATHECIDDTIATEEMGCTEETNAAAGTPLSQHIRRVAALLTTDTSHFLQPHISSSFSQAPRATAPPRTYHGLRSRLPAHVLPHAWRGSPSSCKPPPIFISCVCPPTPTTFHLQAYHCILSHVQP</sequence>
<protein>
    <submittedName>
        <fullName evidence="2">Uncharacterized protein</fullName>
    </submittedName>
</protein>
<dbReference type="EMBL" id="SEOQ01000794">
    <property type="protein sequence ID" value="TFY56848.1"/>
    <property type="molecule type" value="Genomic_DNA"/>
</dbReference>
<reference evidence="2 3" key="1">
    <citation type="submission" date="2019-02" db="EMBL/GenBank/DDBJ databases">
        <title>Genome sequencing of the rare red list fungi Dentipellis fragilis.</title>
        <authorList>
            <person name="Buettner E."/>
            <person name="Kellner H."/>
        </authorList>
    </citation>
    <scope>NUCLEOTIDE SEQUENCE [LARGE SCALE GENOMIC DNA]</scope>
    <source>
        <strain evidence="2 3">DSM 105465</strain>
    </source>
</reference>
<evidence type="ECO:0000313" key="3">
    <source>
        <dbReference type="Proteomes" id="UP000298327"/>
    </source>
</evidence>
<keyword evidence="1" id="KW-0732">Signal</keyword>
<keyword evidence="3" id="KW-1185">Reference proteome</keyword>